<evidence type="ECO:0000313" key="2">
    <source>
        <dbReference type="Proteomes" id="UP000007797"/>
    </source>
</evidence>
<dbReference type="AlphaFoldDB" id="F4QBV2"/>
<protein>
    <submittedName>
        <fullName evidence="1">Uncharacterized protein</fullName>
    </submittedName>
</protein>
<dbReference type="KEGG" id="dfa:DFA_10948"/>
<dbReference type="GeneID" id="14866721"/>
<dbReference type="RefSeq" id="XP_004351198.1">
    <property type="nucleotide sequence ID" value="XM_004351146.1"/>
</dbReference>
<dbReference type="EMBL" id="GL883028">
    <property type="protein sequence ID" value="EGG14690.1"/>
    <property type="molecule type" value="Genomic_DNA"/>
</dbReference>
<reference evidence="2" key="1">
    <citation type="journal article" date="2011" name="Genome Res.">
        <title>Phylogeny-wide analysis of social amoeba genomes highlights ancient origins for complex intercellular communication.</title>
        <authorList>
            <person name="Heidel A.J."/>
            <person name="Lawal H.M."/>
            <person name="Felder M."/>
            <person name="Schilde C."/>
            <person name="Helps N.R."/>
            <person name="Tunggal B."/>
            <person name="Rivero F."/>
            <person name="John U."/>
            <person name="Schleicher M."/>
            <person name="Eichinger L."/>
            <person name="Platzer M."/>
            <person name="Noegel A.A."/>
            <person name="Schaap P."/>
            <person name="Gloeckner G."/>
        </authorList>
    </citation>
    <scope>NUCLEOTIDE SEQUENCE [LARGE SCALE GENOMIC DNA]</scope>
    <source>
        <strain evidence="2">SH3</strain>
    </source>
</reference>
<accession>F4QBV2</accession>
<dbReference type="Proteomes" id="UP000007797">
    <property type="component" value="Unassembled WGS sequence"/>
</dbReference>
<name>F4QBV2_CACFS</name>
<dbReference type="OrthoDB" id="2340858at2759"/>
<keyword evidence="2" id="KW-1185">Reference proteome</keyword>
<sequence>MKNTSGVHPVGHFSIGESSIDEKTTIPILTLQPGTFFPSKKRVDNTDPIYIRDCYIRLLEKIDLTQRVGMTTLVKGNPSIGKSIFLFFYLYQKRLDPNIKSIFFDVANAAEMYQFTYTSTREPVVYSGKGSHSKTS</sequence>
<organism evidence="1 2">
    <name type="scientific">Cavenderia fasciculata</name>
    <name type="common">Slime mold</name>
    <name type="synonym">Dictyostelium fasciculatum</name>
    <dbReference type="NCBI Taxonomy" id="261658"/>
    <lineage>
        <taxon>Eukaryota</taxon>
        <taxon>Amoebozoa</taxon>
        <taxon>Evosea</taxon>
        <taxon>Eumycetozoa</taxon>
        <taxon>Dictyostelia</taxon>
        <taxon>Acytosteliales</taxon>
        <taxon>Cavenderiaceae</taxon>
        <taxon>Cavenderia</taxon>
    </lineage>
</organism>
<gene>
    <name evidence="1" type="ORF">DFA_10948</name>
</gene>
<proteinExistence type="predicted"/>
<evidence type="ECO:0000313" key="1">
    <source>
        <dbReference type="EMBL" id="EGG14690.1"/>
    </source>
</evidence>